<accession>A0A382G8J4</accession>
<dbReference type="InterPro" id="IPR000653">
    <property type="entry name" value="DegT/StrS_aminotransferase"/>
</dbReference>
<protein>
    <recommendedName>
        <fullName evidence="2">Aminotransferase DegT</fullName>
    </recommendedName>
</protein>
<dbReference type="InterPro" id="IPR015424">
    <property type="entry name" value="PyrdxlP-dep_Trfase"/>
</dbReference>
<reference evidence="1" key="1">
    <citation type="submission" date="2018-05" db="EMBL/GenBank/DDBJ databases">
        <authorList>
            <person name="Lanie J.A."/>
            <person name="Ng W.-L."/>
            <person name="Kazmierczak K.M."/>
            <person name="Andrzejewski T.M."/>
            <person name="Davidsen T.M."/>
            <person name="Wayne K.J."/>
            <person name="Tettelin H."/>
            <person name="Glass J.I."/>
            <person name="Rusch D."/>
            <person name="Podicherti R."/>
            <person name="Tsui H.-C.T."/>
            <person name="Winkler M.E."/>
        </authorList>
    </citation>
    <scope>NUCLEOTIDE SEQUENCE</scope>
</reference>
<dbReference type="AlphaFoldDB" id="A0A382G8J4"/>
<evidence type="ECO:0000313" key="1">
    <source>
        <dbReference type="EMBL" id="SVB70934.1"/>
    </source>
</evidence>
<dbReference type="InterPro" id="IPR015422">
    <property type="entry name" value="PyrdxlP-dep_Trfase_small"/>
</dbReference>
<dbReference type="EMBL" id="UINC01053878">
    <property type="protein sequence ID" value="SVB70934.1"/>
    <property type="molecule type" value="Genomic_DNA"/>
</dbReference>
<evidence type="ECO:0008006" key="2">
    <source>
        <dbReference type="Google" id="ProtNLM"/>
    </source>
</evidence>
<dbReference type="Gene3D" id="3.40.640.10">
    <property type="entry name" value="Type I PLP-dependent aspartate aminotransferase-like (Major domain)"/>
    <property type="match status" value="1"/>
</dbReference>
<dbReference type="GO" id="GO:0000271">
    <property type="term" value="P:polysaccharide biosynthetic process"/>
    <property type="evidence" value="ECO:0007669"/>
    <property type="project" value="TreeGrafter"/>
</dbReference>
<dbReference type="InterPro" id="IPR015421">
    <property type="entry name" value="PyrdxlP-dep_Trfase_major"/>
</dbReference>
<name>A0A382G8J4_9ZZZZ</name>
<sequence>MEKILKIAKNKKIKIVEDSAEMIGQKFKEKRCGSFGDISTFSFYANKHITTGEGGMILTNDLKISNKCRSLRNLCFGSKNIERFNHDDIGWNYRITNLQAALGCGQLKNINWIIRRKREIGLKYYSNLKNNNKIFIQSLKTTYAKNIFWVFGVVIKKNSKLKRNKIIDLLAKKNIQTRPFFWPMHKQKIFNKMKLFKNKKYPNAEYLSKNGFYLPSGLGIKNKEIEYVASTLNNILNN</sequence>
<dbReference type="GO" id="GO:0030170">
    <property type="term" value="F:pyridoxal phosphate binding"/>
    <property type="evidence" value="ECO:0007669"/>
    <property type="project" value="TreeGrafter"/>
</dbReference>
<dbReference type="Gene3D" id="3.90.1150.10">
    <property type="entry name" value="Aspartate Aminotransferase, domain 1"/>
    <property type="match status" value="1"/>
</dbReference>
<dbReference type="Pfam" id="PF01041">
    <property type="entry name" value="DegT_DnrJ_EryC1"/>
    <property type="match status" value="1"/>
</dbReference>
<gene>
    <name evidence="1" type="ORF">METZ01_LOCUS223788</name>
</gene>
<dbReference type="PANTHER" id="PTHR30244:SF34">
    <property type="entry name" value="DTDP-4-AMINO-4,6-DIDEOXYGALACTOSE TRANSAMINASE"/>
    <property type="match status" value="1"/>
</dbReference>
<dbReference type="PANTHER" id="PTHR30244">
    <property type="entry name" value="TRANSAMINASE"/>
    <property type="match status" value="1"/>
</dbReference>
<dbReference type="GO" id="GO:0008483">
    <property type="term" value="F:transaminase activity"/>
    <property type="evidence" value="ECO:0007669"/>
    <property type="project" value="TreeGrafter"/>
</dbReference>
<proteinExistence type="predicted"/>
<organism evidence="1">
    <name type="scientific">marine metagenome</name>
    <dbReference type="NCBI Taxonomy" id="408172"/>
    <lineage>
        <taxon>unclassified sequences</taxon>
        <taxon>metagenomes</taxon>
        <taxon>ecological metagenomes</taxon>
    </lineage>
</organism>
<dbReference type="SUPFAM" id="SSF53383">
    <property type="entry name" value="PLP-dependent transferases"/>
    <property type="match status" value="1"/>
</dbReference>